<reference evidence="1 2" key="1">
    <citation type="submission" date="2019-11" db="EMBL/GenBank/DDBJ databases">
        <title>Whole genome sequence of Oryza granulata.</title>
        <authorList>
            <person name="Li W."/>
        </authorList>
    </citation>
    <scope>NUCLEOTIDE SEQUENCE [LARGE SCALE GENOMIC DNA]</scope>
    <source>
        <strain evidence="2">cv. Menghai</strain>
        <tissue evidence="1">Leaf</tissue>
    </source>
</reference>
<proteinExistence type="predicted"/>
<protein>
    <submittedName>
        <fullName evidence="1">Uncharacterized protein</fullName>
    </submittedName>
</protein>
<dbReference type="AlphaFoldDB" id="A0A6G1ER38"/>
<sequence length="124" mass="13534">MVHTCAECCPSTVDGAVGRFNGSGSSDGGKADKDLRADVALYARALWLGYTRNIGCLSNAAAMFAEMSKRSYRGPRAQRRERRICGSRNGLVGRAAQAASGCVGKKKWAVRGVRPNWVQWRRRV</sequence>
<comment type="caution">
    <text evidence="1">The sequence shown here is derived from an EMBL/GenBank/DDBJ whole genome shotgun (WGS) entry which is preliminary data.</text>
</comment>
<gene>
    <name evidence="1" type="ORF">E2562_029875</name>
</gene>
<evidence type="ECO:0000313" key="2">
    <source>
        <dbReference type="Proteomes" id="UP000479710"/>
    </source>
</evidence>
<accession>A0A6G1ER38</accession>
<dbReference type="Proteomes" id="UP000479710">
    <property type="component" value="Unassembled WGS sequence"/>
</dbReference>
<keyword evidence="2" id="KW-1185">Reference proteome</keyword>
<evidence type="ECO:0000313" key="1">
    <source>
        <dbReference type="EMBL" id="KAF0927118.1"/>
    </source>
</evidence>
<name>A0A6G1ER38_9ORYZ</name>
<organism evidence="1 2">
    <name type="scientific">Oryza meyeriana var. granulata</name>
    <dbReference type="NCBI Taxonomy" id="110450"/>
    <lineage>
        <taxon>Eukaryota</taxon>
        <taxon>Viridiplantae</taxon>
        <taxon>Streptophyta</taxon>
        <taxon>Embryophyta</taxon>
        <taxon>Tracheophyta</taxon>
        <taxon>Spermatophyta</taxon>
        <taxon>Magnoliopsida</taxon>
        <taxon>Liliopsida</taxon>
        <taxon>Poales</taxon>
        <taxon>Poaceae</taxon>
        <taxon>BOP clade</taxon>
        <taxon>Oryzoideae</taxon>
        <taxon>Oryzeae</taxon>
        <taxon>Oryzinae</taxon>
        <taxon>Oryza</taxon>
        <taxon>Oryza meyeriana</taxon>
    </lineage>
</organism>
<dbReference type="EMBL" id="SPHZ02000003">
    <property type="protein sequence ID" value="KAF0927118.1"/>
    <property type="molecule type" value="Genomic_DNA"/>
</dbReference>